<comment type="caution">
    <text evidence="1">The sequence shown here is derived from an EMBL/GenBank/DDBJ whole genome shotgun (WGS) entry which is preliminary data.</text>
</comment>
<evidence type="ECO:0000313" key="3">
    <source>
        <dbReference type="Proteomes" id="UP001642409"/>
    </source>
</evidence>
<name>A0AA86RED8_9EUKA</name>
<dbReference type="AlphaFoldDB" id="A0AA86RED8"/>
<keyword evidence="3" id="KW-1185">Reference proteome</keyword>
<dbReference type="EMBL" id="CATOUU010001157">
    <property type="protein sequence ID" value="CAI9974917.1"/>
    <property type="molecule type" value="Genomic_DNA"/>
</dbReference>
<proteinExistence type="predicted"/>
<protein>
    <submittedName>
        <fullName evidence="2">Hypothetical_protein</fullName>
    </submittedName>
</protein>
<dbReference type="Proteomes" id="UP001642409">
    <property type="component" value="Unassembled WGS sequence"/>
</dbReference>
<gene>
    <name evidence="2" type="ORF">HINF_LOCUS52752</name>
    <name evidence="1" type="ORF">HINF_LOCUS62562</name>
</gene>
<reference evidence="1" key="1">
    <citation type="submission" date="2023-06" db="EMBL/GenBank/DDBJ databases">
        <authorList>
            <person name="Kurt Z."/>
        </authorList>
    </citation>
    <scope>NUCLEOTIDE SEQUENCE</scope>
</reference>
<accession>A0AA86RED8</accession>
<dbReference type="EMBL" id="CAXDID020000265">
    <property type="protein sequence ID" value="CAL6066873.1"/>
    <property type="molecule type" value="Genomic_DNA"/>
</dbReference>
<evidence type="ECO:0000313" key="1">
    <source>
        <dbReference type="EMBL" id="CAI9974917.1"/>
    </source>
</evidence>
<sequence>MKRLSQDDITKIMKDFSYYIYNNIALDGKITDNNSTVLQRIKNMSQIEDYYLTIKAYDILLNSKNKDIDTRKIHKEGTNFLTQKLKETKNVQECSKQTCDGNKFYSSTVLSWLSKVESKNANQDPKQLKALVIKVMKLVQRLIIFQLSTDGPLVVKYNNDIVGPNKIFKNIPKIQVFKNLSELLQEILPKKYLDDLQNKIELLFNLNNSSEQDLTFQQVENIISIKYLNYQNESISAQSGMTQPGSQTQTFVHQSQDEPINNDYSTVQIQSQPLNKATDNQPIFQHNHQTEQFDQLQFDRDEVYETHKKVCVNSQSDNIAAVPATIYPDFEFDINVLMIMFHFSELD</sequence>
<organism evidence="1">
    <name type="scientific">Hexamita inflata</name>
    <dbReference type="NCBI Taxonomy" id="28002"/>
    <lineage>
        <taxon>Eukaryota</taxon>
        <taxon>Metamonada</taxon>
        <taxon>Diplomonadida</taxon>
        <taxon>Hexamitidae</taxon>
        <taxon>Hexamitinae</taxon>
        <taxon>Hexamita</taxon>
    </lineage>
</organism>
<evidence type="ECO:0000313" key="2">
    <source>
        <dbReference type="EMBL" id="CAL6066873.1"/>
    </source>
</evidence>
<reference evidence="2 3" key="2">
    <citation type="submission" date="2024-07" db="EMBL/GenBank/DDBJ databases">
        <authorList>
            <person name="Akdeniz Z."/>
        </authorList>
    </citation>
    <scope>NUCLEOTIDE SEQUENCE [LARGE SCALE GENOMIC DNA]</scope>
</reference>